<dbReference type="AlphaFoldDB" id="A0A1I8BKB0"/>
<protein>
    <submittedName>
        <fullName evidence="4">TIL domain-containing protein</fullName>
    </submittedName>
</protein>
<sequence length="100" mass="11485">MKNKMNKFIFRINSYNEDVDTTLTEIKFTTIHSTTKIKRVCLPNEIYVECTKPSCEPTCYTIFNETVKCNANCGPPGCQCKPGTVRSEKYCVRSIYCHGR</sequence>
<proteinExistence type="predicted"/>
<keyword evidence="1" id="KW-0646">Protease inhibitor</keyword>
<dbReference type="Proteomes" id="UP000095281">
    <property type="component" value="Unplaced"/>
</dbReference>
<evidence type="ECO:0000259" key="2">
    <source>
        <dbReference type="Pfam" id="PF01826"/>
    </source>
</evidence>
<accession>A0A1I8BKB0</accession>
<dbReference type="Pfam" id="PF01826">
    <property type="entry name" value="TIL"/>
    <property type="match status" value="1"/>
</dbReference>
<reference evidence="4" key="1">
    <citation type="submission" date="2016-11" db="UniProtKB">
        <authorList>
            <consortium name="WormBaseParasite"/>
        </authorList>
    </citation>
    <scope>IDENTIFICATION</scope>
</reference>
<dbReference type="SUPFAM" id="SSF57567">
    <property type="entry name" value="Serine protease inhibitors"/>
    <property type="match status" value="1"/>
</dbReference>
<evidence type="ECO:0000256" key="1">
    <source>
        <dbReference type="ARBA" id="ARBA00022900"/>
    </source>
</evidence>
<dbReference type="Gene3D" id="2.10.25.10">
    <property type="entry name" value="Laminin"/>
    <property type="match status" value="1"/>
</dbReference>
<organism evidence="3 4">
    <name type="scientific">Meloidogyne hapla</name>
    <name type="common">Root-knot nematode worm</name>
    <dbReference type="NCBI Taxonomy" id="6305"/>
    <lineage>
        <taxon>Eukaryota</taxon>
        <taxon>Metazoa</taxon>
        <taxon>Ecdysozoa</taxon>
        <taxon>Nematoda</taxon>
        <taxon>Chromadorea</taxon>
        <taxon>Rhabditida</taxon>
        <taxon>Tylenchina</taxon>
        <taxon>Tylenchomorpha</taxon>
        <taxon>Tylenchoidea</taxon>
        <taxon>Meloidogynidae</taxon>
        <taxon>Meloidogyninae</taxon>
        <taxon>Meloidogyne</taxon>
    </lineage>
</organism>
<evidence type="ECO:0000313" key="4">
    <source>
        <dbReference type="WBParaSite" id="MhA1_Contig2641.frz3.gene1"/>
    </source>
</evidence>
<feature type="domain" description="TIL" evidence="2">
    <location>
        <begin position="41"/>
        <end position="97"/>
    </location>
</feature>
<keyword evidence="1" id="KW-0722">Serine protease inhibitor</keyword>
<dbReference type="InterPro" id="IPR036084">
    <property type="entry name" value="Ser_inhib-like_sf"/>
</dbReference>
<dbReference type="GO" id="GO:0004867">
    <property type="term" value="F:serine-type endopeptidase inhibitor activity"/>
    <property type="evidence" value="ECO:0007669"/>
    <property type="project" value="UniProtKB-KW"/>
</dbReference>
<keyword evidence="3" id="KW-1185">Reference proteome</keyword>
<dbReference type="InterPro" id="IPR002919">
    <property type="entry name" value="TIL_dom"/>
</dbReference>
<dbReference type="WBParaSite" id="MhA1_Contig2641.frz3.gene1">
    <property type="protein sequence ID" value="MhA1_Contig2641.frz3.gene1"/>
    <property type="gene ID" value="MhA1_Contig2641.frz3.gene1"/>
</dbReference>
<dbReference type="CDD" id="cd19941">
    <property type="entry name" value="TIL"/>
    <property type="match status" value="1"/>
</dbReference>
<evidence type="ECO:0000313" key="3">
    <source>
        <dbReference type="Proteomes" id="UP000095281"/>
    </source>
</evidence>
<name>A0A1I8BKB0_MELHA</name>